<dbReference type="eggNOG" id="COG1688">
    <property type="taxonomic scope" value="Bacteria"/>
</dbReference>
<dbReference type="OrthoDB" id="1805474at2"/>
<dbReference type="InterPro" id="IPR021124">
    <property type="entry name" value="CRISPR-assoc_prot_Cas5"/>
</dbReference>
<dbReference type="Pfam" id="PF09704">
    <property type="entry name" value="Cas_Cas5d"/>
    <property type="match status" value="1"/>
</dbReference>
<protein>
    <submittedName>
        <fullName evidence="2">CRISPR-associated protein Cas5, Hmari subtype</fullName>
    </submittedName>
</protein>
<dbReference type="HOGENOM" id="CLU_090888_1_0_0"/>
<keyword evidence="3" id="KW-1185">Reference proteome</keyword>
<keyword evidence="1" id="KW-0051">Antiviral defense</keyword>
<dbReference type="NCBIfam" id="TIGR02593">
    <property type="entry name" value="CRISPR_cas5"/>
    <property type="match status" value="1"/>
</dbReference>
<dbReference type="PaxDb" id="584708-Apau_0276"/>
<evidence type="ECO:0000313" key="2">
    <source>
        <dbReference type="EMBL" id="EFQ22711.1"/>
    </source>
</evidence>
<evidence type="ECO:0000256" key="1">
    <source>
        <dbReference type="ARBA" id="ARBA00023118"/>
    </source>
</evidence>
<dbReference type="RefSeq" id="WP_006299857.1">
    <property type="nucleotide sequence ID" value="NZ_CM001022.1"/>
</dbReference>
<dbReference type="AlphaFoldDB" id="E3CYI0"/>
<dbReference type="NCBIfam" id="TIGR02592">
    <property type="entry name" value="cas_Cas5h"/>
    <property type="match status" value="1"/>
</dbReference>
<dbReference type="EMBL" id="CM001022">
    <property type="protein sequence ID" value="EFQ22711.1"/>
    <property type="molecule type" value="Genomic_DNA"/>
</dbReference>
<sequence>MAAVFEVRGGLALFRKGYTTTSSVSFPLPPPTALGGLVAAILGIDSGASARGEQALYWDHLAGNRVALRILEPLRYFRGSLNFWNVKDPQKNTHVQVKHQFLKNVGYRIYLEGPLEEPLEEILSRGGFRYTPYLGVAYALGDLRWIGRWPKEDLPTGPVQVSSVVPEAEDLVFDVLASGGAFREILPYRMTRERGLADSLSVYFSPHPDQALVLKERGKADVARCGSDIVAFFPPW</sequence>
<organism evidence="2 3">
    <name type="scientific">Aminomonas paucivorans DSM 12260</name>
    <dbReference type="NCBI Taxonomy" id="584708"/>
    <lineage>
        <taxon>Bacteria</taxon>
        <taxon>Thermotogati</taxon>
        <taxon>Synergistota</taxon>
        <taxon>Synergistia</taxon>
        <taxon>Synergistales</taxon>
        <taxon>Synergistaceae</taxon>
        <taxon>Aminomonas</taxon>
    </lineage>
</organism>
<dbReference type="InterPro" id="IPR013421">
    <property type="entry name" value="CRISPR-assoc_prot_Cas5_HALMA"/>
</dbReference>
<accession>E3CYI0</accession>
<gene>
    <name evidence="2" type="ORF">Apau_0276</name>
</gene>
<dbReference type="GO" id="GO:0043571">
    <property type="term" value="P:maintenance of CRISPR repeat elements"/>
    <property type="evidence" value="ECO:0007669"/>
    <property type="project" value="InterPro"/>
</dbReference>
<dbReference type="InterPro" id="IPR013422">
    <property type="entry name" value="CRISPR-assoc_prot_Cas5_N"/>
</dbReference>
<reference evidence="2 3" key="1">
    <citation type="journal article" date="2010" name="Stand. Genomic Sci.">
        <title>Non-contiguous finished genome sequence of Aminomonas paucivorans type strain (GLU-3).</title>
        <authorList>
            <person name="Pitluck S."/>
            <person name="Yasawong M."/>
            <person name="Held B."/>
            <person name="Lapidus A."/>
            <person name="Nolan M."/>
            <person name="Copeland A."/>
            <person name="Lucas S."/>
            <person name="Del Rio T.G."/>
            <person name="Tice H."/>
            <person name="Cheng J.F."/>
            <person name="Chertkov O."/>
            <person name="Goodwin L."/>
            <person name="Tapia R."/>
            <person name="Han C."/>
            <person name="Liolios K."/>
            <person name="Ivanova N."/>
            <person name="Mavromatis K."/>
            <person name="Ovchinnikova G."/>
            <person name="Pati A."/>
            <person name="Chen A."/>
            <person name="Palaniappan K."/>
            <person name="Land M."/>
            <person name="Hauser L."/>
            <person name="Chang Y.J."/>
            <person name="Jeffries C.D."/>
            <person name="Pukall R."/>
            <person name="Spring S."/>
            <person name="Rohde M."/>
            <person name="Sikorski J."/>
            <person name="Goker M."/>
            <person name="Woyke T."/>
            <person name="Bristow J."/>
            <person name="Eisen J.A."/>
            <person name="Markowitz V."/>
            <person name="Hugenholtz P."/>
            <person name="Kyrpides N.C."/>
            <person name="Klenk H.P."/>
        </authorList>
    </citation>
    <scope>NUCLEOTIDE SEQUENCE [LARGE SCALE GENOMIC DNA]</scope>
    <source>
        <strain evidence="2 3">DSM 12260</strain>
    </source>
</reference>
<dbReference type="STRING" id="584708.Apau_0276"/>
<name>E3CYI0_9BACT</name>
<dbReference type="GO" id="GO:0051607">
    <property type="term" value="P:defense response to virus"/>
    <property type="evidence" value="ECO:0007669"/>
    <property type="project" value="UniProtKB-KW"/>
</dbReference>
<evidence type="ECO:0000313" key="3">
    <source>
        <dbReference type="Proteomes" id="UP000005096"/>
    </source>
</evidence>
<dbReference type="Proteomes" id="UP000005096">
    <property type="component" value="Chromosome"/>
</dbReference>
<dbReference type="Gene3D" id="3.30.70.2660">
    <property type="match status" value="1"/>
</dbReference>
<proteinExistence type="predicted"/>